<accession>A0A5K3FX41</accession>
<name>A0A5K3FX41_MESCO</name>
<feature type="compositionally biased region" description="Basic and acidic residues" evidence="1">
    <location>
        <begin position="1"/>
        <end position="12"/>
    </location>
</feature>
<feature type="region of interest" description="Disordered" evidence="1">
    <location>
        <begin position="1"/>
        <end position="37"/>
    </location>
</feature>
<sequence>MPLDRRETRDWLRPGGPICLRPHPTPHHTASPLETGHKRTGFIDQSQARATPQAPSIRVPHAGHAANYILLLSRVLLWLAAHLPRMPLPRRETRDWLRPGGPICLRPNLTPL</sequence>
<proteinExistence type="predicted"/>
<evidence type="ECO:0000313" key="2">
    <source>
        <dbReference type="WBParaSite" id="MCU_010824-RA"/>
    </source>
</evidence>
<organism evidence="2">
    <name type="scientific">Mesocestoides corti</name>
    <name type="common">Flatworm</name>
    <dbReference type="NCBI Taxonomy" id="53468"/>
    <lineage>
        <taxon>Eukaryota</taxon>
        <taxon>Metazoa</taxon>
        <taxon>Spiralia</taxon>
        <taxon>Lophotrochozoa</taxon>
        <taxon>Platyhelminthes</taxon>
        <taxon>Cestoda</taxon>
        <taxon>Eucestoda</taxon>
        <taxon>Cyclophyllidea</taxon>
        <taxon>Mesocestoididae</taxon>
        <taxon>Mesocestoides</taxon>
    </lineage>
</organism>
<dbReference type="AlphaFoldDB" id="A0A5K3FX41"/>
<dbReference type="WBParaSite" id="MCU_010824-RA">
    <property type="protein sequence ID" value="MCU_010824-RA"/>
    <property type="gene ID" value="MCU_010824"/>
</dbReference>
<protein>
    <submittedName>
        <fullName evidence="2">Uncharacterized protein</fullName>
    </submittedName>
</protein>
<reference evidence="2" key="1">
    <citation type="submission" date="2019-11" db="UniProtKB">
        <authorList>
            <consortium name="WormBaseParasite"/>
        </authorList>
    </citation>
    <scope>IDENTIFICATION</scope>
</reference>
<evidence type="ECO:0000256" key="1">
    <source>
        <dbReference type="SAM" id="MobiDB-lite"/>
    </source>
</evidence>